<evidence type="ECO:0000313" key="1">
    <source>
        <dbReference type="EMBL" id="ROO87135.1"/>
    </source>
</evidence>
<name>A0A3N1D0T0_9ACTN</name>
<dbReference type="EMBL" id="RJKE01000001">
    <property type="protein sequence ID" value="ROO87135.1"/>
    <property type="molecule type" value="Genomic_DNA"/>
</dbReference>
<gene>
    <name evidence="1" type="ORF">EDD29_4726</name>
</gene>
<sequence>MIVMRFTTEPNTEHTFVLPLRDAEVIVAALRTALADASAQDRPGLERAVALAENVAAQTDAQVRARWVRARLASTGFTGDLASVAAVKALRKAEPTLSLLAAAELQKDAVAHPE</sequence>
<reference evidence="1 2" key="1">
    <citation type="submission" date="2018-11" db="EMBL/GenBank/DDBJ databases">
        <title>Sequencing the genomes of 1000 actinobacteria strains.</title>
        <authorList>
            <person name="Klenk H.-P."/>
        </authorList>
    </citation>
    <scope>NUCLEOTIDE SEQUENCE [LARGE SCALE GENOMIC DNA]</scope>
    <source>
        <strain evidence="1 2">DSM 44254</strain>
    </source>
</reference>
<evidence type="ECO:0000313" key="2">
    <source>
        <dbReference type="Proteomes" id="UP000272400"/>
    </source>
</evidence>
<comment type="caution">
    <text evidence="1">The sequence shown here is derived from an EMBL/GenBank/DDBJ whole genome shotgun (WGS) entry which is preliminary data.</text>
</comment>
<proteinExistence type="predicted"/>
<protein>
    <submittedName>
        <fullName evidence="1">Uncharacterized protein</fullName>
    </submittedName>
</protein>
<accession>A0A3N1D0T0</accession>
<keyword evidence="2" id="KW-1185">Reference proteome</keyword>
<organism evidence="1 2">
    <name type="scientific">Actinocorallia herbida</name>
    <dbReference type="NCBI Taxonomy" id="58109"/>
    <lineage>
        <taxon>Bacteria</taxon>
        <taxon>Bacillati</taxon>
        <taxon>Actinomycetota</taxon>
        <taxon>Actinomycetes</taxon>
        <taxon>Streptosporangiales</taxon>
        <taxon>Thermomonosporaceae</taxon>
        <taxon>Actinocorallia</taxon>
    </lineage>
</organism>
<dbReference type="AlphaFoldDB" id="A0A3N1D0T0"/>
<dbReference type="Proteomes" id="UP000272400">
    <property type="component" value="Unassembled WGS sequence"/>
</dbReference>